<reference evidence="2 3" key="1">
    <citation type="submission" date="2019-07" db="EMBL/GenBank/DDBJ databases">
        <title>Whole genome shotgun sequence of Chitinophaga cymbidii NBRC 109752.</title>
        <authorList>
            <person name="Hosoyama A."/>
            <person name="Uohara A."/>
            <person name="Ohji S."/>
            <person name="Ichikawa N."/>
        </authorList>
    </citation>
    <scope>NUCLEOTIDE SEQUENCE [LARGE SCALE GENOMIC DNA]</scope>
    <source>
        <strain evidence="2 3">NBRC 109752</strain>
    </source>
</reference>
<evidence type="ECO:0000256" key="1">
    <source>
        <dbReference type="SAM" id="MobiDB-lite"/>
    </source>
</evidence>
<dbReference type="AlphaFoldDB" id="A0A512RDI9"/>
<protein>
    <recommendedName>
        <fullName evidence="4">Histidine phosphatase family protein</fullName>
    </recommendedName>
</protein>
<name>A0A512RDI9_9BACT</name>
<dbReference type="Gene3D" id="3.40.50.1240">
    <property type="entry name" value="Phosphoglycerate mutase-like"/>
    <property type="match status" value="1"/>
</dbReference>
<dbReference type="CDD" id="cd07040">
    <property type="entry name" value="HP"/>
    <property type="match status" value="1"/>
</dbReference>
<organism evidence="2 3">
    <name type="scientific">Chitinophaga cymbidii</name>
    <dbReference type="NCBI Taxonomy" id="1096750"/>
    <lineage>
        <taxon>Bacteria</taxon>
        <taxon>Pseudomonadati</taxon>
        <taxon>Bacteroidota</taxon>
        <taxon>Chitinophagia</taxon>
        <taxon>Chitinophagales</taxon>
        <taxon>Chitinophagaceae</taxon>
        <taxon>Chitinophaga</taxon>
    </lineage>
</organism>
<dbReference type="SMART" id="SM00855">
    <property type="entry name" value="PGAM"/>
    <property type="match status" value="1"/>
</dbReference>
<dbReference type="SUPFAM" id="SSF53254">
    <property type="entry name" value="Phosphoglycerate mutase-like"/>
    <property type="match status" value="1"/>
</dbReference>
<dbReference type="EMBL" id="BKAU01000001">
    <property type="protein sequence ID" value="GEP93778.1"/>
    <property type="molecule type" value="Genomic_DNA"/>
</dbReference>
<evidence type="ECO:0008006" key="4">
    <source>
        <dbReference type="Google" id="ProtNLM"/>
    </source>
</evidence>
<dbReference type="RefSeq" id="WP_186830831.1">
    <property type="nucleotide sequence ID" value="NZ_BKAU01000001.1"/>
</dbReference>
<gene>
    <name evidence="2" type="ORF">CCY01nite_00380</name>
</gene>
<evidence type="ECO:0000313" key="2">
    <source>
        <dbReference type="EMBL" id="GEP93778.1"/>
    </source>
</evidence>
<accession>A0A512RDI9</accession>
<keyword evidence="3" id="KW-1185">Reference proteome</keyword>
<feature type="compositionally biased region" description="Basic and acidic residues" evidence="1">
    <location>
        <begin position="196"/>
        <end position="206"/>
    </location>
</feature>
<feature type="region of interest" description="Disordered" evidence="1">
    <location>
        <begin position="188"/>
        <end position="218"/>
    </location>
</feature>
<comment type="caution">
    <text evidence="2">The sequence shown here is derived from an EMBL/GenBank/DDBJ whole genome shotgun (WGS) entry which is preliminary data.</text>
</comment>
<dbReference type="PROSITE" id="PS51257">
    <property type="entry name" value="PROKAR_LIPOPROTEIN"/>
    <property type="match status" value="1"/>
</dbReference>
<evidence type="ECO:0000313" key="3">
    <source>
        <dbReference type="Proteomes" id="UP000321436"/>
    </source>
</evidence>
<sequence>MIAGKMITGVSLVLLLAACGNMGQRARVQVSEDSTFLTGTIYLVRHAEKDKGEDPSLTAAGRKRAGALYRLLKDSSISRIYCTPYKRSVQTGDSLRILNRIDTAFYKPDATGESLIYEISRRGDWGKHILVIAHSNTMLPILKSLNARTRMDSIADTDYGNIFIVHKTSAASKVQHIRLLLHHDGDSLQQYPPQEEVSHGKVDQQPRHVNKRRNKGRG</sequence>
<feature type="compositionally biased region" description="Basic residues" evidence="1">
    <location>
        <begin position="208"/>
        <end position="218"/>
    </location>
</feature>
<proteinExistence type="predicted"/>
<dbReference type="InterPro" id="IPR013078">
    <property type="entry name" value="His_Pase_superF_clade-1"/>
</dbReference>
<dbReference type="InterPro" id="IPR029033">
    <property type="entry name" value="His_PPase_superfam"/>
</dbReference>
<dbReference type="Proteomes" id="UP000321436">
    <property type="component" value="Unassembled WGS sequence"/>
</dbReference>
<dbReference type="Pfam" id="PF00300">
    <property type="entry name" value="His_Phos_1"/>
    <property type="match status" value="1"/>
</dbReference>